<accession>A0A0N4YHA2</accession>
<evidence type="ECO:0000256" key="1">
    <source>
        <dbReference type="SAM" id="MobiDB-lite"/>
    </source>
</evidence>
<sequence>MSVIAEDNNSTMRTSEEAETWRNNVEVEPTEEELLRTPEDEEMDDEN</sequence>
<dbReference type="WBParaSite" id="NBR_0001622201-mRNA-1">
    <property type="protein sequence ID" value="NBR_0001622201-mRNA-1"/>
    <property type="gene ID" value="NBR_0001622201"/>
</dbReference>
<evidence type="ECO:0000313" key="4">
    <source>
        <dbReference type="WBParaSite" id="NBR_0001622201-mRNA-1"/>
    </source>
</evidence>
<reference evidence="2 3" key="2">
    <citation type="submission" date="2018-11" db="EMBL/GenBank/DDBJ databases">
        <authorList>
            <consortium name="Pathogen Informatics"/>
        </authorList>
    </citation>
    <scope>NUCLEOTIDE SEQUENCE [LARGE SCALE GENOMIC DNA]</scope>
</reference>
<organism evidence="4">
    <name type="scientific">Nippostrongylus brasiliensis</name>
    <name type="common">Rat hookworm</name>
    <dbReference type="NCBI Taxonomy" id="27835"/>
    <lineage>
        <taxon>Eukaryota</taxon>
        <taxon>Metazoa</taxon>
        <taxon>Ecdysozoa</taxon>
        <taxon>Nematoda</taxon>
        <taxon>Chromadorea</taxon>
        <taxon>Rhabditida</taxon>
        <taxon>Rhabditina</taxon>
        <taxon>Rhabditomorpha</taxon>
        <taxon>Strongyloidea</taxon>
        <taxon>Heligmosomidae</taxon>
        <taxon>Nippostrongylus</taxon>
    </lineage>
</organism>
<reference evidence="4" key="1">
    <citation type="submission" date="2017-02" db="UniProtKB">
        <authorList>
            <consortium name="WormBaseParasite"/>
        </authorList>
    </citation>
    <scope>IDENTIFICATION</scope>
</reference>
<dbReference type="Proteomes" id="UP000271162">
    <property type="component" value="Unassembled WGS sequence"/>
</dbReference>
<evidence type="ECO:0000313" key="3">
    <source>
        <dbReference type="Proteomes" id="UP000271162"/>
    </source>
</evidence>
<feature type="region of interest" description="Disordered" evidence="1">
    <location>
        <begin position="1"/>
        <end position="47"/>
    </location>
</feature>
<gene>
    <name evidence="2" type="ORF">NBR_LOCUS16223</name>
</gene>
<proteinExistence type="predicted"/>
<name>A0A0N4YHA2_NIPBR</name>
<keyword evidence="3" id="KW-1185">Reference proteome</keyword>
<protein>
    <submittedName>
        <fullName evidence="2 4">Uncharacterized protein</fullName>
    </submittedName>
</protein>
<dbReference type="EMBL" id="UYSL01022096">
    <property type="protein sequence ID" value="VDL79818.1"/>
    <property type="molecule type" value="Genomic_DNA"/>
</dbReference>
<dbReference type="AlphaFoldDB" id="A0A0N4YHA2"/>
<evidence type="ECO:0000313" key="2">
    <source>
        <dbReference type="EMBL" id="VDL79818.1"/>
    </source>
</evidence>